<dbReference type="Proteomes" id="UP000198372">
    <property type="component" value="Unassembled WGS sequence"/>
</dbReference>
<evidence type="ECO:0000256" key="1">
    <source>
        <dbReference type="SAM" id="MobiDB-lite"/>
    </source>
</evidence>
<reference evidence="3" key="1">
    <citation type="submission" date="2016-09" db="EMBL/GenBank/DDBJ databases">
        <authorList>
            <person name="Jeantristanb JTB J.-T."/>
            <person name="Ricardo R."/>
        </authorList>
    </citation>
    <scope>NUCLEOTIDE SEQUENCE [LARGE SCALE GENOMIC DNA]</scope>
</reference>
<name>A0A238FJU3_9BASI</name>
<keyword evidence="3" id="KW-1185">Reference proteome</keyword>
<proteinExistence type="predicted"/>
<feature type="region of interest" description="Disordered" evidence="1">
    <location>
        <begin position="270"/>
        <end position="309"/>
    </location>
</feature>
<dbReference type="STRING" id="269621.A0A238FJU3"/>
<organism evidence="2 3">
    <name type="scientific">Microbotryum intermedium</name>
    <dbReference type="NCBI Taxonomy" id="269621"/>
    <lineage>
        <taxon>Eukaryota</taxon>
        <taxon>Fungi</taxon>
        <taxon>Dikarya</taxon>
        <taxon>Basidiomycota</taxon>
        <taxon>Pucciniomycotina</taxon>
        <taxon>Microbotryomycetes</taxon>
        <taxon>Microbotryales</taxon>
        <taxon>Microbotryaceae</taxon>
        <taxon>Microbotryum</taxon>
    </lineage>
</organism>
<evidence type="ECO:0000313" key="2">
    <source>
        <dbReference type="EMBL" id="SCV73415.1"/>
    </source>
</evidence>
<sequence>MQGLQCKRLDKSEPADGVEAIRTRFRADQEQLGVDHGIVSGKWSSSHPTSDVDFFFAKVVEALADPSGALAATGKCHKVSASGKNDDGNHVILVSCDNSTRACAGPIFKALVKQCAVLPEMFVPDIFLLLDLDVNAINPSPFDRFEFMPLEEVVEALSSHAAGTGAIKDTAGGTTISGIPAEAAPAQHESQPTRPDASKDKIEPSANEEEDVQRLTQRFADLVQHFERVKIQVEETSNQPKPETMKRMVEGWLVQFEGGKKISSLEEMQNRMTQKEGDEGSEGRDGDRTGATDAMGSASGVGDTGEKTAKQVLHSTLSVLSTTLRILQHGQGS</sequence>
<dbReference type="InterPro" id="IPR023398">
    <property type="entry name" value="TIF_eIF4e-like"/>
</dbReference>
<protein>
    <submittedName>
        <fullName evidence="2">BQ2448_7341 protein</fullName>
    </submittedName>
</protein>
<dbReference type="EMBL" id="FMSP01000018">
    <property type="protein sequence ID" value="SCV73415.1"/>
    <property type="molecule type" value="Genomic_DNA"/>
</dbReference>
<dbReference type="Gene3D" id="3.30.760.10">
    <property type="entry name" value="RNA Cap, Translation Initiation Factor Eif4e"/>
    <property type="match status" value="1"/>
</dbReference>
<evidence type="ECO:0000313" key="3">
    <source>
        <dbReference type="Proteomes" id="UP000198372"/>
    </source>
</evidence>
<dbReference type="AlphaFoldDB" id="A0A238FJU3"/>
<feature type="region of interest" description="Disordered" evidence="1">
    <location>
        <begin position="170"/>
        <end position="211"/>
    </location>
</feature>
<accession>A0A238FJU3</accession>
<feature type="compositionally biased region" description="Basic and acidic residues" evidence="1">
    <location>
        <begin position="273"/>
        <end position="290"/>
    </location>
</feature>
<gene>
    <name evidence="2" type="ORF">BQ2448_7341</name>
</gene>